<gene>
    <name evidence="14 16" type="primary">addB</name>
    <name evidence="16" type="ORF">GCM10010916_29540</name>
</gene>
<feature type="binding site" evidence="14">
    <location>
        <position position="1132"/>
    </location>
    <ligand>
        <name>[4Fe-4S] cluster</name>
        <dbReference type="ChEBI" id="CHEBI:49883"/>
    </ligand>
</feature>
<evidence type="ECO:0000256" key="2">
    <source>
        <dbReference type="ARBA" id="ARBA00022722"/>
    </source>
</evidence>
<comment type="miscellaneous">
    <text evidence="14">Despite having conserved helicase domains, this subunit does not have helicase activity.</text>
</comment>
<keyword evidence="1 14" id="KW-0004">4Fe-4S</keyword>
<evidence type="ECO:0000256" key="1">
    <source>
        <dbReference type="ARBA" id="ARBA00022485"/>
    </source>
</evidence>
<dbReference type="RefSeq" id="WP_188531829.1">
    <property type="nucleotide sequence ID" value="NZ_BMGR01000009.1"/>
</dbReference>
<keyword evidence="17" id="KW-1185">Reference proteome</keyword>
<dbReference type="Pfam" id="PF21445">
    <property type="entry name" value="ADDB_N"/>
    <property type="match status" value="1"/>
</dbReference>
<reference evidence="16" key="2">
    <citation type="submission" date="2020-09" db="EMBL/GenBank/DDBJ databases">
        <authorList>
            <person name="Sun Q."/>
            <person name="Zhou Y."/>
        </authorList>
    </citation>
    <scope>NUCLEOTIDE SEQUENCE</scope>
    <source>
        <strain evidence="16">CGMCC 1.12987</strain>
    </source>
</reference>
<feature type="binding site" evidence="14">
    <location>
        <position position="1138"/>
    </location>
    <ligand>
        <name>[4Fe-4S] cluster</name>
        <dbReference type="ChEBI" id="CHEBI:49883"/>
    </ligand>
</feature>
<organism evidence="16 17">
    <name type="scientific">Paenibacillus abyssi</name>
    <dbReference type="NCBI Taxonomy" id="1340531"/>
    <lineage>
        <taxon>Bacteria</taxon>
        <taxon>Bacillati</taxon>
        <taxon>Bacillota</taxon>
        <taxon>Bacilli</taxon>
        <taxon>Bacillales</taxon>
        <taxon>Paenibacillaceae</taxon>
        <taxon>Paenibacillus</taxon>
    </lineage>
</organism>
<dbReference type="AlphaFoldDB" id="A0A917D3W7"/>
<keyword evidence="12 14" id="KW-0238">DNA-binding</keyword>
<evidence type="ECO:0000256" key="7">
    <source>
        <dbReference type="ARBA" id="ARBA00022806"/>
    </source>
</evidence>
<dbReference type="GO" id="GO:0046872">
    <property type="term" value="F:metal ion binding"/>
    <property type="evidence" value="ECO:0007669"/>
    <property type="project" value="UniProtKB-KW"/>
</dbReference>
<dbReference type="InterPro" id="IPR038726">
    <property type="entry name" value="PDDEXK_AddAB-type"/>
</dbReference>
<dbReference type="PROSITE" id="PS51217">
    <property type="entry name" value="UVRD_HELICASE_CTER"/>
    <property type="match status" value="1"/>
</dbReference>
<evidence type="ECO:0000313" key="16">
    <source>
        <dbReference type="EMBL" id="GGG10768.1"/>
    </source>
</evidence>
<comment type="caution">
    <text evidence="16">The sequence shown here is derived from an EMBL/GenBank/DDBJ whole genome shotgun (WGS) entry which is preliminary data.</text>
</comment>
<comment type="cofactor">
    <cofactor evidence="14">
        <name>[4Fe-4S] cluster</name>
        <dbReference type="ChEBI" id="CHEBI:49883"/>
    </cofactor>
    <text evidence="14">Binds 1 [4Fe-4S] cluster.</text>
</comment>
<dbReference type="EC" id="3.1.-.-" evidence="14"/>
<sequence length="1197" mass="135803">MALQFVLGRSGTGKTRYCLDRIREQLRQSPDGPPLIMLVPEQATFQTEYALVRTPGLSGTIRAQALSFRRLSFRVMQETGGTALIPIHENGKNMLLYKIVQRIGAELQLFQGATEQQGFIERLGELLTEWKRYGIDALALQDHMSSFMSGDMNTLLDRKLHDLQLIYHEMEKELAGLYIDAEDYLSWLTKGCGEAEVLQGAHIWVDGFYGFTPNEFEALGQLMRRASQVTVTLCLDKPYQEGEQPHELELFHPTAETYIKLRDLALQSGVGLEEPILLEGDPPVRFKNSPMLAHLERHFKHRTAMLVTDRSSFDLEDSRCGVSLHAAAHRRAEVEAVARDMLRRVRSDGLRWRDFAVMVRNGADYNDYITTVFSDHDIPFFLDQKNNVLNHPFIEFIRSALETIVHEWRYEAVFRCIKSEFLLPMDGEVSREALDRLENYVLAAGIDGKRWLDRKRWRPLVQDSLDELPGDLGRADQEAFEAIMDTREAVVGPLRRFQQSIRKAGDVRAMCESLYRLLDHVGAADRLERWSKLAIERGDMRRAREHRQLWDGVMDLLDQLVEMMGDQKVSAMLFSGMLEAGLESLKLAAVPPSLDQVLIGSMDRTRSGTVQVCYVLGANDGVMPMRVQEDGILSEQERDRLAGNGLVMAPGVRRRLLDERFMIYNALTTPRCHLWISYPMSDEEGKSLHPSEVIRHLKLMFPGMPERMITGEPQVNQPALQQMDYIVHPDRTLSYLIAQLRAWRQGQEIADIWWEAFNWFAVRPQWQDKLSLLVSSLQFSNFEAPLSLETARLLYGDHLKASVSRMERFVSCPFQHFAIHGLRLQERKLYRLAAPDIGQLFHAALSKLAGELGESWGTAQETHIRTQAADTVDELAPRLQSQILLSSSRFQYIARKLKEIVAQAAVILGEHARRAEFRPIGLEIGFGPGMQLPSLVLPLDQNRTMEIIGRIDRVDAAETEEGLLLRVLDYKSSSTALRLEEVVNGMSLQMLTYLDVLLTHAPSWLGRPAAAAGVLYFHVHNPLLSASNGLARDEARQLMMKRFKLKGLLLADEHTVRMMDSALDTGYSELLPVALKKDGSFYSSSSVVSREQWDVLRRSVRGTIGRIGKRITEGEVSITPYRMGGKTPCAYCSYKPVCQFDPLFEGNGYVKLSKRSKEEVWQTLAESAELGRQLEEQSKTKRVLIEEEGGEDVGNGA</sequence>
<evidence type="ECO:0000256" key="9">
    <source>
        <dbReference type="ARBA" id="ARBA00022840"/>
    </source>
</evidence>
<evidence type="ECO:0000256" key="12">
    <source>
        <dbReference type="ARBA" id="ARBA00023125"/>
    </source>
</evidence>
<keyword evidence="11 14" id="KW-0411">Iron-sulfur</keyword>
<keyword evidence="7 14" id="KW-0347">Helicase</keyword>
<keyword evidence="13 14" id="KW-0234">DNA repair</keyword>
<protein>
    <recommendedName>
        <fullName evidence="14">ATP-dependent helicase/deoxyribonuclease subunit B</fullName>
        <ecNumber evidence="14">3.1.-.-</ecNumber>
    </recommendedName>
    <alternativeName>
        <fullName evidence="14">ATP-dependent helicase/nuclease subunit AddB</fullName>
    </alternativeName>
</protein>
<accession>A0A917D3W7</accession>
<dbReference type="InterPro" id="IPR014017">
    <property type="entry name" value="DNA_helicase_UvrD-like_C"/>
</dbReference>
<dbReference type="GO" id="GO:0008409">
    <property type="term" value="F:5'-3' exonuclease activity"/>
    <property type="evidence" value="ECO:0007669"/>
    <property type="project" value="UniProtKB-UniRule"/>
</dbReference>
<evidence type="ECO:0000256" key="8">
    <source>
        <dbReference type="ARBA" id="ARBA00022839"/>
    </source>
</evidence>
<keyword evidence="9 14" id="KW-0067">ATP-binding</keyword>
<dbReference type="GO" id="GO:0003690">
    <property type="term" value="F:double-stranded DNA binding"/>
    <property type="evidence" value="ECO:0007669"/>
    <property type="project" value="UniProtKB-UniRule"/>
</dbReference>
<dbReference type="InterPro" id="IPR027417">
    <property type="entry name" value="P-loop_NTPase"/>
</dbReference>
<dbReference type="EMBL" id="BMGR01000009">
    <property type="protein sequence ID" value="GGG10768.1"/>
    <property type="molecule type" value="Genomic_DNA"/>
</dbReference>
<name>A0A917D3W7_9BACL</name>
<evidence type="ECO:0000256" key="10">
    <source>
        <dbReference type="ARBA" id="ARBA00023004"/>
    </source>
</evidence>
<comment type="subunit">
    <text evidence="14">Heterodimer of AddA and AddB.</text>
</comment>
<comment type="function">
    <text evidence="14">The heterodimer acts as both an ATP-dependent DNA helicase and an ATP-dependent, dual-direction single-stranded exonuclease. Recognizes the chi site generating a DNA molecule suitable for the initiation of homologous recombination. The AddB subunit has 5' -&gt; 3' nuclease activity but not helicase activity.</text>
</comment>
<keyword evidence="4 14" id="KW-0547">Nucleotide-binding</keyword>
<keyword evidence="5 14" id="KW-0227">DNA damage</keyword>
<dbReference type="NCBIfam" id="TIGR02773">
    <property type="entry name" value="addB_Gpos"/>
    <property type="match status" value="1"/>
</dbReference>
<dbReference type="PANTHER" id="PTHR30591">
    <property type="entry name" value="RECBCD ENZYME SUBUNIT RECC"/>
    <property type="match status" value="1"/>
</dbReference>
<feature type="binding site" evidence="14">
    <location>
        <position position="812"/>
    </location>
    <ligand>
        <name>[4Fe-4S] cluster</name>
        <dbReference type="ChEBI" id="CHEBI:49883"/>
    </ligand>
</feature>
<keyword evidence="3 14" id="KW-0479">Metal-binding</keyword>
<dbReference type="Pfam" id="PF12705">
    <property type="entry name" value="PDDEXK_1"/>
    <property type="match status" value="1"/>
</dbReference>
<dbReference type="SUPFAM" id="SSF52540">
    <property type="entry name" value="P-loop containing nucleoside triphosphate hydrolases"/>
    <property type="match status" value="1"/>
</dbReference>
<dbReference type="HAMAP" id="MF_01452">
    <property type="entry name" value="AddB_type1"/>
    <property type="match status" value="1"/>
</dbReference>
<comment type="similarity">
    <text evidence="14">Belongs to the helicase family. AddB/RexB type 1 subfamily.</text>
</comment>
<evidence type="ECO:0000256" key="4">
    <source>
        <dbReference type="ARBA" id="ARBA00022741"/>
    </source>
</evidence>
<reference evidence="16" key="1">
    <citation type="journal article" date="2014" name="Int. J. Syst. Evol. Microbiol.">
        <title>Complete genome sequence of Corynebacterium casei LMG S-19264T (=DSM 44701T), isolated from a smear-ripened cheese.</title>
        <authorList>
            <consortium name="US DOE Joint Genome Institute (JGI-PGF)"/>
            <person name="Walter F."/>
            <person name="Albersmeier A."/>
            <person name="Kalinowski J."/>
            <person name="Ruckert C."/>
        </authorList>
    </citation>
    <scope>NUCLEOTIDE SEQUENCE</scope>
    <source>
        <strain evidence="16">CGMCC 1.12987</strain>
    </source>
</reference>
<evidence type="ECO:0000256" key="6">
    <source>
        <dbReference type="ARBA" id="ARBA00022801"/>
    </source>
</evidence>
<keyword evidence="6 14" id="KW-0378">Hydrolase</keyword>
<dbReference type="PANTHER" id="PTHR30591:SF1">
    <property type="entry name" value="RECBCD ENZYME SUBUNIT RECC"/>
    <property type="match status" value="1"/>
</dbReference>
<evidence type="ECO:0000256" key="3">
    <source>
        <dbReference type="ARBA" id="ARBA00022723"/>
    </source>
</evidence>
<dbReference type="Gene3D" id="6.10.140.1030">
    <property type="match status" value="1"/>
</dbReference>
<dbReference type="Proteomes" id="UP000644756">
    <property type="component" value="Unassembled WGS sequence"/>
</dbReference>
<dbReference type="GO" id="GO:0051539">
    <property type="term" value="F:4 iron, 4 sulfur cluster binding"/>
    <property type="evidence" value="ECO:0007669"/>
    <property type="project" value="UniProtKB-KW"/>
</dbReference>
<dbReference type="GO" id="GO:0000724">
    <property type="term" value="P:double-strand break repair via homologous recombination"/>
    <property type="evidence" value="ECO:0007669"/>
    <property type="project" value="UniProtKB-UniRule"/>
</dbReference>
<dbReference type="GO" id="GO:0004386">
    <property type="term" value="F:helicase activity"/>
    <property type="evidence" value="ECO:0007669"/>
    <property type="project" value="UniProtKB-KW"/>
</dbReference>
<feature type="binding site" evidence="14">
    <location>
        <position position="1129"/>
    </location>
    <ligand>
        <name>[4Fe-4S] cluster</name>
        <dbReference type="ChEBI" id="CHEBI:49883"/>
    </ligand>
</feature>
<comment type="cofactor">
    <cofactor evidence="14">
        <name>Mg(2+)</name>
        <dbReference type="ChEBI" id="CHEBI:18420"/>
    </cofactor>
</comment>
<keyword evidence="2 14" id="KW-0540">Nuclease</keyword>
<dbReference type="InterPro" id="IPR049035">
    <property type="entry name" value="ADDB_N"/>
</dbReference>
<evidence type="ECO:0000313" key="17">
    <source>
        <dbReference type="Proteomes" id="UP000644756"/>
    </source>
</evidence>
<dbReference type="Gene3D" id="3.40.50.300">
    <property type="entry name" value="P-loop containing nucleotide triphosphate hydrolases"/>
    <property type="match status" value="4"/>
</dbReference>
<keyword evidence="8 14" id="KW-0269">Exonuclease</keyword>
<dbReference type="InterPro" id="IPR014140">
    <property type="entry name" value="DNA_helicase_suAddB"/>
</dbReference>
<evidence type="ECO:0000256" key="13">
    <source>
        <dbReference type="ARBA" id="ARBA00023204"/>
    </source>
</evidence>
<evidence type="ECO:0000259" key="15">
    <source>
        <dbReference type="PROSITE" id="PS51217"/>
    </source>
</evidence>
<evidence type="ECO:0000256" key="5">
    <source>
        <dbReference type="ARBA" id="ARBA00022763"/>
    </source>
</evidence>
<dbReference type="GO" id="GO:0005524">
    <property type="term" value="F:ATP binding"/>
    <property type="evidence" value="ECO:0007669"/>
    <property type="project" value="UniProtKB-UniRule"/>
</dbReference>
<evidence type="ECO:0000256" key="11">
    <source>
        <dbReference type="ARBA" id="ARBA00023014"/>
    </source>
</evidence>
<evidence type="ECO:0000256" key="14">
    <source>
        <dbReference type="HAMAP-Rule" id="MF_01452"/>
    </source>
</evidence>
<proteinExistence type="inferred from homology"/>
<keyword evidence="10 14" id="KW-0408">Iron</keyword>
<feature type="domain" description="UvrD-like helicase C-terminal" evidence="15">
    <location>
        <begin position="281"/>
        <end position="595"/>
    </location>
</feature>